<dbReference type="Gene3D" id="2.40.160.50">
    <property type="entry name" value="membrane protein fhac: a member of the omp85/tpsb transporter family"/>
    <property type="match status" value="1"/>
</dbReference>
<dbReference type="Proteomes" id="UP000324595">
    <property type="component" value="Unassembled WGS sequence"/>
</dbReference>
<dbReference type="Pfam" id="PF01103">
    <property type="entry name" value="Omp85"/>
    <property type="match status" value="1"/>
</dbReference>
<dbReference type="EMBL" id="VNHY01000002">
    <property type="protein sequence ID" value="TYP93292.1"/>
    <property type="molecule type" value="Genomic_DNA"/>
</dbReference>
<keyword evidence="2" id="KW-0472">Membrane</keyword>
<evidence type="ECO:0000259" key="4">
    <source>
        <dbReference type="Pfam" id="PF01103"/>
    </source>
</evidence>
<evidence type="ECO:0000313" key="6">
    <source>
        <dbReference type="Proteomes" id="UP000324595"/>
    </source>
</evidence>
<protein>
    <submittedName>
        <fullName evidence="5">Surface antigen</fullName>
    </submittedName>
</protein>
<sequence length="380" mass="43198">MIRYFFLSIVMLFSCSSVSVAQLVGGTVGADSVNNAVVPVVSYSSIEGLVGGAIYNRYDYSGTTRPFKNYLESAVLVSTKGFIEVDGRFEQTRTFDRNIRSIWKTYFYRYTSDVYFGVGNDVPFSKARWENGYYYFRSISLGLSYTMRKPIYSDDDSQLDVKAGLSTSYQIPYTKKQQSSFARQPPPGSDGGWVNTISTGLIWENRDSEFDPHHGNRADLEIRYTPEPVSSYAFTSFSAGFRQYFQLFNWLTVANRLQLRHVQGDVPYWELSTLGNKSTLRGYPLNRFKGNSSIAYTLEVRGWLYEFPEFYQMKLGAHVFADAGRVFTPQNDAADLFEGYKQTVGFGSAMSIFNPDFILRGEIGFSEDVSRIYIGIGYLF</sequence>
<dbReference type="OrthoDB" id="9771071at2"/>
<proteinExistence type="predicted"/>
<dbReference type="InterPro" id="IPR000184">
    <property type="entry name" value="Bac_surfAg_D15"/>
</dbReference>
<accession>A0A5D3YI92</accession>
<name>A0A5D3YI92_9BACT</name>
<gene>
    <name evidence="5" type="ORF">LX73_0992</name>
</gene>
<evidence type="ECO:0000256" key="2">
    <source>
        <dbReference type="ARBA" id="ARBA00023136"/>
    </source>
</evidence>
<evidence type="ECO:0000313" key="5">
    <source>
        <dbReference type="EMBL" id="TYP93292.1"/>
    </source>
</evidence>
<dbReference type="GO" id="GO:0019867">
    <property type="term" value="C:outer membrane"/>
    <property type="evidence" value="ECO:0007669"/>
    <property type="project" value="InterPro"/>
</dbReference>
<dbReference type="RefSeq" id="WP_148898368.1">
    <property type="nucleotide sequence ID" value="NZ_VNHY01000002.1"/>
</dbReference>
<feature type="chain" id="PRO_5023122269" evidence="3">
    <location>
        <begin position="22"/>
        <end position="380"/>
    </location>
</feature>
<evidence type="ECO:0000256" key="3">
    <source>
        <dbReference type="SAM" id="SignalP"/>
    </source>
</evidence>
<feature type="signal peptide" evidence="3">
    <location>
        <begin position="1"/>
        <end position="21"/>
    </location>
</feature>
<keyword evidence="3" id="KW-0732">Signal</keyword>
<organism evidence="5 6">
    <name type="scientific">Fodinibius salinus</name>
    <dbReference type="NCBI Taxonomy" id="860790"/>
    <lineage>
        <taxon>Bacteria</taxon>
        <taxon>Pseudomonadati</taxon>
        <taxon>Balneolota</taxon>
        <taxon>Balneolia</taxon>
        <taxon>Balneolales</taxon>
        <taxon>Balneolaceae</taxon>
        <taxon>Fodinibius</taxon>
    </lineage>
</organism>
<dbReference type="AlphaFoldDB" id="A0A5D3YI92"/>
<comment type="caution">
    <text evidence="5">The sequence shown here is derived from an EMBL/GenBank/DDBJ whole genome shotgun (WGS) entry which is preliminary data.</text>
</comment>
<dbReference type="PROSITE" id="PS51257">
    <property type="entry name" value="PROKAR_LIPOPROTEIN"/>
    <property type="match status" value="1"/>
</dbReference>
<keyword evidence="6" id="KW-1185">Reference proteome</keyword>
<feature type="domain" description="Bacterial surface antigen (D15)" evidence="4">
    <location>
        <begin position="110"/>
        <end position="357"/>
    </location>
</feature>
<reference evidence="5 6" key="1">
    <citation type="submission" date="2019-07" db="EMBL/GenBank/DDBJ databases">
        <title>Genomic Encyclopedia of Archaeal and Bacterial Type Strains, Phase II (KMG-II): from individual species to whole genera.</title>
        <authorList>
            <person name="Goeker M."/>
        </authorList>
    </citation>
    <scope>NUCLEOTIDE SEQUENCE [LARGE SCALE GENOMIC DNA]</scope>
    <source>
        <strain evidence="5 6">DSM 21935</strain>
    </source>
</reference>
<comment type="subcellular location">
    <subcellularLocation>
        <location evidence="1">Membrane</location>
    </subcellularLocation>
</comment>
<evidence type="ECO:0000256" key="1">
    <source>
        <dbReference type="ARBA" id="ARBA00004370"/>
    </source>
</evidence>